<organism evidence="4 5">
    <name type="scientific">Roseofilum halophilum BLCC-M91</name>
    <dbReference type="NCBI Taxonomy" id="3022259"/>
    <lineage>
        <taxon>Bacteria</taxon>
        <taxon>Bacillati</taxon>
        <taxon>Cyanobacteriota</taxon>
        <taxon>Cyanophyceae</taxon>
        <taxon>Desertifilales</taxon>
        <taxon>Desertifilaceae</taxon>
        <taxon>Roseofilum</taxon>
        <taxon>Roseofilum halophilum</taxon>
    </lineage>
</organism>
<dbReference type="Pfam" id="PF00072">
    <property type="entry name" value="Response_reg"/>
    <property type="match status" value="1"/>
</dbReference>
<dbReference type="Gene3D" id="3.40.50.2300">
    <property type="match status" value="1"/>
</dbReference>
<dbReference type="PANTHER" id="PTHR44591">
    <property type="entry name" value="STRESS RESPONSE REGULATOR PROTEIN 1"/>
    <property type="match status" value="1"/>
</dbReference>
<dbReference type="InterPro" id="IPR025497">
    <property type="entry name" value="PatA-like_N"/>
</dbReference>
<comment type="caution">
    <text evidence="4">The sequence shown here is derived from an EMBL/GenBank/DDBJ whole genome shotgun (WGS) entry which is preliminary data.</text>
</comment>
<dbReference type="InterPro" id="IPR050595">
    <property type="entry name" value="Bact_response_regulator"/>
</dbReference>
<evidence type="ECO:0000259" key="3">
    <source>
        <dbReference type="PROSITE" id="PS50110"/>
    </source>
</evidence>
<name>A0ABT7BNJ5_9CYAN</name>
<dbReference type="SMART" id="SM00448">
    <property type="entry name" value="REC"/>
    <property type="match status" value="1"/>
</dbReference>
<evidence type="ECO:0000256" key="1">
    <source>
        <dbReference type="ARBA" id="ARBA00022553"/>
    </source>
</evidence>
<dbReference type="InterPro" id="IPR001789">
    <property type="entry name" value="Sig_transdc_resp-reg_receiver"/>
</dbReference>
<keyword evidence="1 2" id="KW-0597">Phosphoprotein</keyword>
<keyword evidence="5" id="KW-1185">Reference proteome</keyword>
<feature type="modified residue" description="4-aspartylphosphate" evidence="2">
    <location>
        <position position="322"/>
    </location>
</feature>
<protein>
    <submittedName>
        <fullName evidence="4">Response regulator</fullName>
    </submittedName>
</protein>
<sequence length="398" mass="45400">MVFPSNLLASDRNGCYLMERYLRQIYHQQATGELIVTAQDQTWHLFFYLGHLLYATGGIHRSRRWYRYIKLFSVDWSAIELKKPTSMWEYYLLRYALQQHRINLSQAQSVIAYSAIEILFALLTHSSDDLSSRWKPSKRLSGNTATPRSSLALKIPPLIERTENLSKQWQKMELTSLSPDLAPMLNRELPKRVNAQTSTKLIELFNGENPIWDIALEMKQSLYTLSRSIRHFWKQGIIDFQSLRDLDPPVSWTTPRMDQTLNGESDTQTSGPLIACIDDSPLVGHALGHILIPAGYQLLKIHDPISGIAQLAQNQPDLILLDVVMPTVTGYNLCSFLRQTSLFSETPIIILTSRDHIIDRTKAKLAGATDFLTKPAKPEQLLKLIEKHLNPITPVTEP</sequence>
<dbReference type="Pfam" id="PF14332">
    <property type="entry name" value="DUF4388"/>
    <property type="match status" value="1"/>
</dbReference>
<dbReference type="InterPro" id="IPR024186">
    <property type="entry name" value="Sig_transdc_resp-reg_PatA"/>
</dbReference>
<evidence type="ECO:0000313" key="5">
    <source>
        <dbReference type="Proteomes" id="UP001231370"/>
    </source>
</evidence>
<evidence type="ECO:0000313" key="4">
    <source>
        <dbReference type="EMBL" id="MDJ1180650.1"/>
    </source>
</evidence>
<dbReference type="RefSeq" id="WP_283763951.1">
    <property type="nucleotide sequence ID" value="NZ_JAQPOK010000134.1"/>
</dbReference>
<dbReference type="Proteomes" id="UP001231370">
    <property type="component" value="Unassembled WGS sequence"/>
</dbReference>
<dbReference type="InterPro" id="IPR011006">
    <property type="entry name" value="CheY-like_superfamily"/>
</dbReference>
<proteinExistence type="predicted"/>
<accession>A0ABT7BNJ5</accession>
<dbReference type="SUPFAM" id="SSF52172">
    <property type="entry name" value="CheY-like"/>
    <property type="match status" value="1"/>
</dbReference>
<dbReference type="PANTHER" id="PTHR44591:SF23">
    <property type="entry name" value="CHEY SUBFAMILY"/>
    <property type="match status" value="1"/>
</dbReference>
<gene>
    <name evidence="4" type="ORF">PJF56_17465</name>
</gene>
<dbReference type="PROSITE" id="PS50110">
    <property type="entry name" value="RESPONSE_REGULATORY"/>
    <property type="match status" value="1"/>
</dbReference>
<dbReference type="EMBL" id="JAQPOK010000134">
    <property type="protein sequence ID" value="MDJ1180650.1"/>
    <property type="molecule type" value="Genomic_DNA"/>
</dbReference>
<evidence type="ECO:0000256" key="2">
    <source>
        <dbReference type="PROSITE-ProRule" id="PRU00169"/>
    </source>
</evidence>
<reference evidence="4 5" key="1">
    <citation type="submission" date="2023-01" db="EMBL/GenBank/DDBJ databases">
        <title>Novel diversity within Roseofilum (Cyanobacteria; Desertifilaceae) from marine benthic mats with descriptions of four novel species.</title>
        <authorList>
            <person name="Wang Y."/>
            <person name="Berthold D.E."/>
            <person name="Hu J."/>
            <person name="Lefler F.W."/>
            <person name="Laughinghouse H.D. IV."/>
        </authorList>
    </citation>
    <scope>NUCLEOTIDE SEQUENCE [LARGE SCALE GENOMIC DNA]</scope>
    <source>
        <strain evidence="4 5">BLCC-M91</strain>
    </source>
</reference>
<dbReference type="PIRSF" id="PIRSF005897">
    <property type="entry name" value="RR_PatA"/>
    <property type="match status" value="1"/>
</dbReference>
<feature type="domain" description="Response regulatory" evidence="3">
    <location>
        <begin position="273"/>
        <end position="389"/>
    </location>
</feature>